<comment type="caution">
    <text evidence="1">The sequence shown here is derived from an EMBL/GenBank/DDBJ whole genome shotgun (WGS) entry which is preliminary data.</text>
</comment>
<protein>
    <submittedName>
        <fullName evidence="1">Uncharacterized protein</fullName>
    </submittedName>
</protein>
<evidence type="ECO:0000313" key="2">
    <source>
        <dbReference type="Proteomes" id="UP001234178"/>
    </source>
</evidence>
<sequence length="91" mass="10183">MASSVHHQPQQIDFESVSFQADAKHLVIAWSVLCDWDDCSVTAGMSNFSDFNSSIGQRRLSGLMSRLIRFSHPINRLLTAVEDELVTVECV</sequence>
<dbReference type="Proteomes" id="UP001234178">
    <property type="component" value="Unassembled WGS sequence"/>
</dbReference>
<organism evidence="1 2">
    <name type="scientific">Daphnia magna</name>
    <dbReference type="NCBI Taxonomy" id="35525"/>
    <lineage>
        <taxon>Eukaryota</taxon>
        <taxon>Metazoa</taxon>
        <taxon>Ecdysozoa</taxon>
        <taxon>Arthropoda</taxon>
        <taxon>Crustacea</taxon>
        <taxon>Branchiopoda</taxon>
        <taxon>Diplostraca</taxon>
        <taxon>Cladocera</taxon>
        <taxon>Anomopoda</taxon>
        <taxon>Daphniidae</taxon>
        <taxon>Daphnia</taxon>
    </lineage>
</organism>
<gene>
    <name evidence="1" type="ORF">OUZ56_029875</name>
</gene>
<dbReference type="EMBL" id="JAOYFB010000040">
    <property type="protein sequence ID" value="KAK4037849.1"/>
    <property type="molecule type" value="Genomic_DNA"/>
</dbReference>
<reference evidence="1 2" key="1">
    <citation type="journal article" date="2023" name="Nucleic Acids Res.">
        <title>The hologenome of Daphnia magna reveals possible DNA methylation and microbiome-mediated evolution of the host genome.</title>
        <authorList>
            <person name="Chaturvedi A."/>
            <person name="Li X."/>
            <person name="Dhandapani V."/>
            <person name="Marshall H."/>
            <person name="Kissane S."/>
            <person name="Cuenca-Cambronero M."/>
            <person name="Asole G."/>
            <person name="Calvet F."/>
            <person name="Ruiz-Romero M."/>
            <person name="Marangio P."/>
            <person name="Guigo R."/>
            <person name="Rago D."/>
            <person name="Mirbahai L."/>
            <person name="Eastwood N."/>
            <person name="Colbourne J.K."/>
            <person name="Zhou J."/>
            <person name="Mallon E."/>
            <person name="Orsini L."/>
        </authorList>
    </citation>
    <scope>NUCLEOTIDE SEQUENCE [LARGE SCALE GENOMIC DNA]</scope>
    <source>
        <strain evidence="1">LRV0_1</strain>
    </source>
</reference>
<keyword evidence="2" id="KW-1185">Reference proteome</keyword>
<evidence type="ECO:0000313" key="1">
    <source>
        <dbReference type="EMBL" id="KAK4037849.1"/>
    </source>
</evidence>
<proteinExistence type="predicted"/>
<name>A0ABR0B852_9CRUS</name>
<accession>A0ABR0B852</accession>